<keyword evidence="3 13" id="KW-0227">DNA damage</keyword>
<keyword evidence="5 13" id="KW-0267">Excision nuclease</keyword>
<dbReference type="InterPro" id="IPR047296">
    <property type="entry name" value="GIY-YIG_UvrC_Cho"/>
</dbReference>
<dbReference type="PANTHER" id="PTHR30562">
    <property type="entry name" value="UVRC/OXIDOREDUCTASE"/>
    <property type="match status" value="1"/>
</dbReference>
<dbReference type="FunFam" id="1.10.150.20:FF:000005">
    <property type="entry name" value="UvrABC system protein C"/>
    <property type="match status" value="1"/>
</dbReference>
<dbReference type="Pfam" id="PF01541">
    <property type="entry name" value="GIY-YIG"/>
    <property type="match status" value="1"/>
</dbReference>
<comment type="subcellular location">
    <subcellularLocation>
        <location evidence="1 13">Cytoplasm</location>
    </subcellularLocation>
</comment>
<dbReference type="NCBIfam" id="TIGR00194">
    <property type="entry name" value="uvrC"/>
    <property type="match status" value="1"/>
</dbReference>
<keyword evidence="19" id="KW-1185">Reference proteome</keyword>
<evidence type="ECO:0000256" key="12">
    <source>
        <dbReference type="ARBA" id="ARBA00077138"/>
    </source>
</evidence>
<dbReference type="EMBL" id="FOEG01000001">
    <property type="protein sequence ID" value="SEO52184.1"/>
    <property type="molecule type" value="Genomic_DNA"/>
</dbReference>
<dbReference type="GO" id="GO:0009381">
    <property type="term" value="F:excinuclease ABC activity"/>
    <property type="evidence" value="ECO:0007669"/>
    <property type="project" value="UniProtKB-UniRule"/>
</dbReference>
<dbReference type="InterPro" id="IPR004791">
    <property type="entry name" value="UvrC"/>
</dbReference>
<evidence type="ECO:0000256" key="2">
    <source>
        <dbReference type="ARBA" id="ARBA00022490"/>
    </source>
</evidence>
<dbReference type="InterPro" id="IPR035901">
    <property type="entry name" value="GIY-YIG_endonuc_sf"/>
</dbReference>
<dbReference type="PANTHER" id="PTHR30562:SF1">
    <property type="entry name" value="UVRABC SYSTEM PROTEIN C"/>
    <property type="match status" value="1"/>
</dbReference>
<sequence length="609" mass="68660">MTDTPFYPQPLVRALPEQPGVYRMLDQDGAVIYVGKARKLRRRVASYFTKSVRNPRTRAMVAQVADISFTVTHTEAEALILENNLIKEHNPRYNVLLRDDKSYPFIFLSATQTFPRLGFHRGARRQEGRYFGPFPSAGAVRETLSHLQKVFPVRQCEDTFFANRSRPCLQYQIKRCTAPCVGYISPEEYARDVEHAVMFLEGKSGEVIDRLVTQMEAASEALDFEQAARLRDRISTLRRIQEKQAITGEKGDLDVVACVQEEGSVCVQVFVIRHGQNLGNKTFFPKAPDETEPGEVLSAFIARYYLGRETPRELLVNTAVAEESLLEEALSQDAGHAVDIRHNVRSERRRWVEMAVTNARTALRTRAARHAGQGRRMEALQQALDLDALPERLECFDISHTRGEATVASCVVFDREGPVKSDYRRFNITDIEPGDDYAAMRQALERRYTRLKRGEGVLPDLLITDGGPGQVRQAMEVLEELQVDGVPIVGISKGPDRRPGEEKLFVADTGETVILPADSAALHLLQQIRDEAHRFAITGHRNRRSKSRRSSSLEDIPGLGPKRRQTILKQFGGLKAVSRAGIDDLARVPGISRELAQRIYDTFHGDRKD</sequence>
<dbReference type="NCBIfam" id="NF001824">
    <property type="entry name" value="PRK00558.1-5"/>
    <property type="match status" value="1"/>
</dbReference>
<evidence type="ECO:0000256" key="8">
    <source>
        <dbReference type="ARBA" id="ARBA00059452"/>
    </source>
</evidence>
<dbReference type="PROSITE" id="PS50151">
    <property type="entry name" value="UVR"/>
    <property type="match status" value="1"/>
</dbReference>
<dbReference type="SUPFAM" id="SSF46600">
    <property type="entry name" value="C-terminal UvrC-binding domain of UvrB"/>
    <property type="match status" value="1"/>
</dbReference>
<dbReference type="PROSITE" id="PS50164">
    <property type="entry name" value="GIY_YIG"/>
    <property type="match status" value="1"/>
</dbReference>
<dbReference type="AlphaFoldDB" id="A0A1H8QE74"/>
<dbReference type="GO" id="GO:0006289">
    <property type="term" value="P:nucleotide-excision repair"/>
    <property type="evidence" value="ECO:0007669"/>
    <property type="project" value="UniProtKB-UniRule"/>
</dbReference>
<dbReference type="Proteomes" id="UP000199657">
    <property type="component" value="Unassembled WGS sequence"/>
</dbReference>
<gene>
    <name evidence="13" type="primary">uvrC</name>
    <name evidence="18" type="ORF">SAMN04488052_101509</name>
</gene>
<dbReference type="STRING" id="406100.SAMN04488052_101509"/>
<dbReference type="CDD" id="cd10434">
    <property type="entry name" value="GIY-YIG_UvrC_Cho"/>
    <property type="match status" value="1"/>
</dbReference>
<comment type="function">
    <text evidence="8 13">The UvrABC repair system catalyzes the recognition and processing of DNA lesions. UvrC both incises the 5' and 3' sides of the lesion. The N-terminal half is responsible for the 3' incision and the C-terminal half is responsible for the 5' incision.</text>
</comment>
<dbReference type="FunFam" id="3.30.420.340:FF:000001">
    <property type="entry name" value="UvrABC system protein C"/>
    <property type="match status" value="1"/>
</dbReference>
<evidence type="ECO:0000256" key="13">
    <source>
        <dbReference type="HAMAP-Rule" id="MF_00203"/>
    </source>
</evidence>
<organism evidence="18 19">
    <name type="scientific">Aquisalimonas asiatica</name>
    <dbReference type="NCBI Taxonomy" id="406100"/>
    <lineage>
        <taxon>Bacteria</taxon>
        <taxon>Pseudomonadati</taxon>
        <taxon>Pseudomonadota</taxon>
        <taxon>Gammaproteobacteria</taxon>
        <taxon>Chromatiales</taxon>
        <taxon>Ectothiorhodospiraceae</taxon>
        <taxon>Aquisalimonas</taxon>
    </lineage>
</organism>
<evidence type="ECO:0000256" key="14">
    <source>
        <dbReference type="SAM" id="MobiDB-lite"/>
    </source>
</evidence>
<keyword evidence="4 13" id="KW-0228">DNA excision</keyword>
<feature type="domain" description="UVR" evidence="15">
    <location>
        <begin position="205"/>
        <end position="240"/>
    </location>
</feature>
<evidence type="ECO:0000259" key="17">
    <source>
        <dbReference type="PROSITE" id="PS50165"/>
    </source>
</evidence>
<evidence type="ECO:0000256" key="4">
    <source>
        <dbReference type="ARBA" id="ARBA00022769"/>
    </source>
</evidence>
<dbReference type="GO" id="GO:0009380">
    <property type="term" value="C:excinuclease repair complex"/>
    <property type="evidence" value="ECO:0007669"/>
    <property type="project" value="InterPro"/>
</dbReference>
<comment type="subunit">
    <text evidence="10 13">Interacts with UvrB in an incision complex.</text>
</comment>
<proteinExistence type="inferred from homology"/>
<dbReference type="Pfam" id="PF22920">
    <property type="entry name" value="UvrC_RNaseH"/>
    <property type="match status" value="1"/>
</dbReference>
<evidence type="ECO:0000256" key="7">
    <source>
        <dbReference type="ARBA" id="ARBA00023236"/>
    </source>
</evidence>
<dbReference type="Gene3D" id="1.10.150.20">
    <property type="entry name" value="5' to 3' exonuclease, C-terminal subdomain"/>
    <property type="match status" value="1"/>
</dbReference>
<keyword evidence="6 13" id="KW-0234">DNA repair</keyword>
<evidence type="ECO:0000313" key="19">
    <source>
        <dbReference type="Proteomes" id="UP000199657"/>
    </source>
</evidence>
<dbReference type="FunFam" id="3.40.1440.10:FF:000001">
    <property type="entry name" value="UvrABC system protein C"/>
    <property type="match status" value="1"/>
</dbReference>
<dbReference type="InterPro" id="IPR038476">
    <property type="entry name" value="UvrC_RNase_H_dom_sf"/>
</dbReference>
<dbReference type="Gene3D" id="3.30.420.340">
    <property type="entry name" value="UvrC, RNAse H endonuclease domain"/>
    <property type="match status" value="1"/>
</dbReference>
<dbReference type="InterPro" id="IPR000305">
    <property type="entry name" value="GIY-YIG_endonuc"/>
</dbReference>
<keyword evidence="2 13" id="KW-0963">Cytoplasm</keyword>
<dbReference type="Pfam" id="PF02151">
    <property type="entry name" value="UVR"/>
    <property type="match status" value="1"/>
</dbReference>
<feature type="domain" description="GIY-YIG" evidence="16">
    <location>
        <begin position="17"/>
        <end position="95"/>
    </location>
</feature>
<keyword evidence="7 13" id="KW-0742">SOS response</keyword>
<evidence type="ECO:0000256" key="9">
    <source>
        <dbReference type="ARBA" id="ARBA00061531"/>
    </source>
</evidence>
<reference evidence="18 19" key="1">
    <citation type="submission" date="2016-10" db="EMBL/GenBank/DDBJ databases">
        <authorList>
            <person name="de Groot N.N."/>
        </authorList>
    </citation>
    <scope>NUCLEOTIDE SEQUENCE [LARGE SCALE GENOMIC DNA]</scope>
    <source>
        <strain evidence="18 19">CGMCC 1.6291</strain>
    </source>
</reference>
<protein>
    <recommendedName>
        <fullName evidence="11 13">UvrABC system protein C</fullName>
        <shortName evidence="13">Protein UvrC</shortName>
    </recommendedName>
    <alternativeName>
        <fullName evidence="12 13">Excinuclease ABC subunit C</fullName>
    </alternativeName>
</protein>
<feature type="domain" description="UvrC family homology region profile" evidence="17">
    <location>
        <begin position="255"/>
        <end position="478"/>
    </location>
</feature>
<feature type="compositionally biased region" description="Basic residues" evidence="14">
    <location>
        <begin position="540"/>
        <end position="549"/>
    </location>
</feature>
<evidence type="ECO:0000256" key="6">
    <source>
        <dbReference type="ARBA" id="ARBA00023204"/>
    </source>
</evidence>
<dbReference type="InterPro" id="IPR003583">
    <property type="entry name" value="Hlx-hairpin-Hlx_DNA-bd_motif"/>
</dbReference>
<evidence type="ECO:0000256" key="5">
    <source>
        <dbReference type="ARBA" id="ARBA00022881"/>
    </source>
</evidence>
<dbReference type="Gene3D" id="4.10.860.10">
    <property type="entry name" value="UVR domain"/>
    <property type="match status" value="1"/>
</dbReference>
<evidence type="ECO:0000256" key="11">
    <source>
        <dbReference type="ARBA" id="ARBA00067419"/>
    </source>
</evidence>
<evidence type="ECO:0000259" key="15">
    <source>
        <dbReference type="PROSITE" id="PS50151"/>
    </source>
</evidence>
<dbReference type="GO" id="GO:0005737">
    <property type="term" value="C:cytoplasm"/>
    <property type="evidence" value="ECO:0007669"/>
    <property type="project" value="UniProtKB-SubCell"/>
</dbReference>
<dbReference type="RefSeq" id="WP_091639648.1">
    <property type="nucleotide sequence ID" value="NZ_FOEG01000001.1"/>
</dbReference>
<dbReference type="SMART" id="SM00465">
    <property type="entry name" value="GIYc"/>
    <property type="match status" value="1"/>
</dbReference>
<dbReference type="GO" id="GO:0003677">
    <property type="term" value="F:DNA binding"/>
    <property type="evidence" value="ECO:0007669"/>
    <property type="project" value="UniProtKB-UniRule"/>
</dbReference>
<dbReference type="SMART" id="SM00278">
    <property type="entry name" value="HhH1"/>
    <property type="match status" value="2"/>
</dbReference>
<dbReference type="InterPro" id="IPR010994">
    <property type="entry name" value="RuvA_2-like"/>
</dbReference>
<evidence type="ECO:0000313" key="18">
    <source>
        <dbReference type="EMBL" id="SEO52184.1"/>
    </source>
</evidence>
<dbReference type="Gene3D" id="3.40.1440.10">
    <property type="entry name" value="GIY-YIG endonuclease"/>
    <property type="match status" value="1"/>
</dbReference>
<dbReference type="OrthoDB" id="9804933at2"/>
<dbReference type="InterPro" id="IPR001943">
    <property type="entry name" value="UVR_dom"/>
</dbReference>
<dbReference type="InterPro" id="IPR050066">
    <property type="entry name" value="UvrABC_protein_C"/>
</dbReference>
<dbReference type="InterPro" id="IPR001162">
    <property type="entry name" value="UvrC_RNase_H_dom"/>
</dbReference>
<evidence type="ECO:0000256" key="1">
    <source>
        <dbReference type="ARBA" id="ARBA00004496"/>
    </source>
</evidence>
<dbReference type="SUPFAM" id="SSF47781">
    <property type="entry name" value="RuvA domain 2-like"/>
    <property type="match status" value="1"/>
</dbReference>
<evidence type="ECO:0000259" key="16">
    <source>
        <dbReference type="PROSITE" id="PS50164"/>
    </source>
</evidence>
<comment type="similarity">
    <text evidence="9 13">Belongs to the UvrC family.</text>
</comment>
<dbReference type="GO" id="GO:0009432">
    <property type="term" value="P:SOS response"/>
    <property type="evidence" value="ECO:0007669"/>
    <property type="project" value="UniProtKB-UniRule"/>
</dbReference>
<name>A0A1H8QE74_9GAMM</name>
<evidence type="ECO:0000256" key="10">
    <source>
        <dbReference type="ARBA" id="ARBA00062841"/>
    </source>
</evidence>
<dbReference type="PROSITE" id="PS50165">
    <property type="entry name" value="UVRC"/>
    <property type="match status" value="1"/>
</dbReference>
<evidence type="ECO:0000256" key="3">
    <source>
        <dbReference type="ARBA" id="ARBA00022763"/>
    </source>
</evidence>
<dbReference type="InterPro" id="IPR036876">
    <property type="entry name" value="UVR_dom_sf"/>
</dbReference>
<accession>A0A1H8QE74</accession>
<dbReference type="Pfam" id="PF14520">
    <property type="entry name" value="HHH_5"/>
    <property type="match status" value="1"/>
</dbReference>
<dbReference type="SUPFAM" id="SSF82771">
    <property type="entry name" value="GIY-YIG endonuclease"/>
    <property type="match status" value="1"/>
</dbReference>
<dbReference type="Pfam" id="PF08459">
    <property type="entry name" value="UvrC_RNaseH_dom"/>
    <property type="match status" value="1"/>
</dbReference>
<dbReference type="HAMAP" id="MF_00203">
    <property type="entry name" value="UvrC"/>
    <property type="match status" value="1"/>
</dbReference>
<feature type="region of interest" description="Disordered" evidence="14">
    <location>
        <begin position="539"/>
        <end position="560"/>
    </location>
</feature>